<protein>
    <submittedName>
        <fullName evidence="3">Uncharacterized protein</fullName>
    </submittedName>
</protein>
<keyword evidence="2" id="KW-0472">Membrane</keyword>
<evidence type="ECO:0000256" key="2">
    <source>
        <dbReference type="SAM" id="Phobius"/>
    </source>
</evidence>
<proteinExistence type="predicted"/>
<organism evidence="3 4">
    <name type="scientific">Murinocardiopsis flavida</name>
    <dbReference type="NCBI Taxonomy" id="645275"/>
    <lineage>
        <taxon>Bacteria</taxon>
        <taxon>Bacillati</taxon>
        <taxon>Actinomycetota</taxon>
        <taxon>Actinomycetes</taxon>
        <taxon>Streptosporangiales</taxon>
        <taxon>Nocardiopsidaceae</taxon>
        <taxon>Murinocardiopsis</taxon>
    </lineage>
</organism>
<feature type="compositionally biased region" description="Gly residues" evidence="1">
    <location>
        <begin position="215"/>
        <end position="224"/>
    </location>
</feature>
<keyword evidence="4" id="KW-1185">Reference proteome</keyword>
<name>A0A2P8DGX0_9ACTN</name>
<feature type="transmembrane region" description="Helical" evidence="2">
    <location>
        <begin position="238"/>
        <end position="260"/>
    </location>
</feature>
<dbReference type="RefSeq" id="WP_211301336.1">
    <property type="nucleotide sequence ID" value="NZ_PYGA01000011.1"/>
</dbReference>
<evidence type="ECO:0000256" key="1">
    <source>
        <dbReference type="SAM" id="MobiDB-lite"/>
    </source>
</evidence>
<keyword evidence="2" id="KW-0812">Transmembrane</keyword>
<evidence type="ECO:0000313" key="3">
    <source>
        <dbReference type="EMBL" id="PSK96472.1"/>
    </source>
</evidence>
<feature type="region of interest" description="Disordered" evidence="1">
    <location>
        <begin position="15"/>
        <end position="39"/>
    </location>
</feature>
<dbReference type="AlphaFoldDB" id="A0A2P8DGX0"/>
<accession>A0A2P8DGX0</accession>
<feature type="region of interest" description="Disordered" evidence="1">
    <location>
        <begin position="208"/>
        <end position="227"/>
    </location>
</feature>
<dbReference type="Proteomes" id="UP000240542">
    <property type="component" value="Unassembled WGS sequence"/>
</dbReference>
<reference evidence="3 4" key="1">
    <citation type="submission" date="2018-03" db="EMBL/GenBank/DDBJ databases">
        <title>Genomic Encyclopedia of Archaeal and Bacterial Type Strains, Phase II (KMG-II): from individual species to whole genera.</title>
        <authorList>
            <person name="Goeker M."/>
        </authorList>
    </citation>
    <scope>NUCLEOTIDE SEQUENCE [LARGE SCALE GENOMIC DNA]</scope>
    <source>
        <strain evidence="3 4">DSM 45312</strain>
    </source>
</reference>
<feature type="region of interest" description="Disordered" evidence="1">
    <location>
        <begin position="119"/>
        <end position="202"/>
    </location>
</feature>
<comment type="caution">
    <text evidence="3">The sequence shown here is derived from an EMBL/GenBank/DDBJ whole genome shotgun (WGS) entry which is preliminary data.</text>
</comment>
<sequence>MSSIQHGEVKSSYFWDDGSGINGDTGAPASGEPMQKGLFASPSWPLGTEGYVEYKGKKADFFIGDRGPGDPAADCGVLLDMDGETFAELTGQSFDSESLTVSGGEGHLEDVEYHITEWGDGAGKEGAPHPMGAPDSPCTDAVSDEPTEEQKKEQQQKKEQEQQKAEKKEEKKEQEAAAKKQIQENQQDLKDGAAASRTEAMDDHLDAAAAPAGSNGSGGSGGTQSGSVHEVANVSEDLPVAAGGLTMLLVAALAGAAYLANRRNIAERFSGRHRRPNLFTRFGSRSEAETA</sequence>
<gene>
    <name evidence="3" type="ORF">CLV63_11167</name>
</gene>
<keyword evidence="2" id="KW-1133">Transmembrane helix</keyword>
<dbReference type="EMBL" id="PYGA01000011">
    <property type="protein sequence ID" value="PSK96472.1"/>
    <property type="molecule type" value="Genomic_DNA"/>
</dbReference>
<feature type="compositionally biased region" description="Basic and acidic residues" evidence="1">
    <location>
        <begin position="148"/>
        <end position="191"/>
    </location>
</feature>
<evidence type="ECO:0000313" key="4">
    <source>
        <dbReference type="Proteomes" id="UP000240542"/>
    </source>
</evidence>